<dbReference type="GO" id="GO:0098796">
    <property type="term" value="C:membrane protein complex"/>
    <property type="evidence" value="ECO:0007669"/>
    <property type="project" value="UniProtKB-ARBA"/>
</dbReference>
<dbReference type="PANTHER" id="PTHR24220">
    <property type="entry name" value="IMPORT ATP-BINDING PROTEIN"/>
    <property type="match status" value="1"/>
</dbReference>
<evidence type="ECO:0000256" key="1">
    <source>
        <dbReference type="ARBA" id="ARBA00022448"/>
    </source>
</evidence>
<dbReference type="SMART" id="SM00382">
    <property type="entry name" value="AAA"/>
    <property type="match status" value="1"/>
</dbReference>
<proteinExistence type="predicted"/>
<organism evidence="5 6">
    <name type="scientific">Streptomyces niveus</name>
    <name type="common">Streptomyces spheroides</name>
    <dbReference type="NCBI Taxonomy" id="193462"/>
    <lineage>
        <taxon>Bacteria</taxon>
        <taxon>Bacillati</taxon>
        <taxon>Actinomycetota</taxon>
        <taxon>Actinomycetes</taxon>
        <taxon>Kitasatosporales</taxon>
        <taxon>Streptomycetaceae</taxon>
        <taxon>Streptomyces</taxon>
    </lineage>
</organism>
<keyword evidence="3" id="KW-0067">ATP-binding</keyword>
<keyword evidence="6" id="KW-1185">Reference proteome</keyword>
<evidence type="ECO:0000313" key="5">
    <source>
        <dbReference type="EMBL" id="AQU71061.1"/>
    </source>
</evidence>
<dbReference type="InterPro" id="IPR003593">
    <property type="entry name" value="AAA+_ATPase"/>
</dbReference>
<dbReference type="Pfam" id="PF00005">
    <property type="entry name" value="ABC_tran"/>
    <property type="match status" value="1"/>
</dbReference>
<dbReference type="InterPro" id="IPR027417">
    <property type="entry name" value="P-loop_NTPase"/>
</dbReference>
<dbReference type="AlphaFoldDB" id="A0A1U9R4P9"/>
<dbReference type="EMBL" id="CP018047">
    <property type="protein sequence ID" value="AQU71061.1"/>
    <property type="molecule type" value="Genomic_DNA"/>
</dbReference>
<evidence type="ECO:0000313" key="6">
    <source>
        <dbReference type="Proteomes" id="UP000189677"/>
    </source>
</evidence>
<evidence type="ECO:0000256" key="3">
    <source>
        <dbReference type="ARBA" id="ARBA00022840"/>
    </source>
</evidence>
<dbReference type="GO" id="GO:0005524">
    <property type="term" value="F:ATP binding"/>
    <property type="evidence" value="ECO:0007669"/>
    <property type="project" value="UniProtKB-KW"/>
</dbReference>
<dbReference type="GO" id="GO:0022857">
    <property type="term" value="F:transmembrane transporter activity"/>
    <property type="evidence" value="ECO:0007669"/>
    <property type="project" value="TreeGrafter"/>
</dbReference>
<dbReference type="FunFam" id="3.40.50.300:FF:000032">
    <property type="entry name" value="Export ABC transporter ATP-binding protein"/>
    <property type="match status" value="1"/>
</dbReference>
<dbReference type="Proteomes" id="UP000189677">
    <property type="component" value="Chromosome"/>
</dbReference>
<dbReference type="PANTHER" id="PTHR24220:SF685">
    <property type="entry name" value="ABC TRANSPORTER RELATED"/>
    <property type="match status" value="1"/>
</dbReference>
<name>A0A1U9R4P9_STRNV</name>
<dbReference type="Gene3D" id="3.40.50.300">
    <property type="entry name" value="P-loop containing nucleotide triphosphate hydrolases"/>
    <property type="match status" value="1"/>
</dbReference>
<dbReference type="InterPro" id="IPR015854">
    <property type="entry name" value="ABC_transpr_LolD-like"/>
</dbReference>
<keyword evidence="1" id="KW-0813">Transport</keyword>
<protein>
    <submittedName>
        <fullName evidence="5">ABC transporter</fullName>
    </submittedName>
</protein>
<dbReference type="InterPro" id="IPR003439">
    <property type="entry name" value="ABC_transporter-like_ATP-bd"/>
</dbReference>
<keyword evidence="2" id="KW-0547">Nucleotide-binding</keyword>
<reference evidence="5 6" key="1">
    <citation type="submission" date="2016-11" db="EMBL/GenBank/DDBJ databases">
        <title>Complete genome sequence of Streptomyces niveus SCSIO 3406.</title>
        <authorList>
            <person name="Zhu Q."/>
            <person name="Cheng W."/>
            <person name="Song Y."/>
            <person name="Li Q."/>
            <person name="Ju J."/>
        </authorList>
    </citation>
    <scope>NUCLEOTIDE SEQUENCE [LARGE SCALE GENOMIC DNA]</scope>
    <source>
        <strain evidence="5 6">SCSIO 3406</strain>
    </source>
</reference>
<dbReference type="PROSITE" id="PS50893">
    <property type="entry name" value="ABC_TRANSPORTER_2"/>
    <property type="match status" value="1"/>
</dbReference>
<dbReference type="OrthoDB" id="9802264at2"/>
<dbReference type="RefSeq" id="WP_078079688.1">
    <property type="nucleotide sequence ID" value="NZ_CP018047.1"/>
</dbReference>
<evidence type="ECO:0000256" key="2">
    <source>
        <dbReference type="ARBA" id="ARBA00022741"/>
    </source>
</evidence>
<dbReference type="InterPro" id="IPR017911">
    <property type="entry name" value="MacB-like_ATP-bd"/>
</dbReference>
<dbReference type="CDD" id="cd03255">
    <property type="entry name" value="ABC_MJ0796_LolCDE_FtsE"/>
    <property type="match status" value="1"/>
</dbReference>
<dbReference type="KEGG" id="snw:BBN63_19665"/>
<feature type="domain" description="ABC transporter" evidence="4">
    <location>
        <begin position="17"/>
        <end position="254"/>
    </location>
</feature>
<dbReference type="InterPro" id="IPR017871">
    <property type="entry name" value="ABC_transporter-like_CS"/>
</dbReference>
<dbReference type="SUPFAM" id="SSF52540">
    <property type="entry name" value="P-loop containing nucleoside triphosphate hydrolases"/>
    <property type="match status" value="1"/>
</dbReference>
<sequence length="274" mass="29203">MFRRKSSTGQARSAEALRLTDVSKVYGSGDSAVTALDGVSLSLPAGSFTAVMGPSGSGKSTLLQCAAGLDRPDSGHVVVDGEEMTGGTEAALTKFRRRRIGFVFQRYNLLPTLTVAQNTVLPLKLAGRRIDKDRARDILTQVGLGDRLSHRPDQLSGGQQQRVAIARALVTEPAVVFADEPTGALDIRSARDVLRLLQETVRVHGRTVVMVTHDPVAASYADTVIFLADGRLAGHIDHPTVDTVAERLAHLGDTLDRSAPQPFVPSADNAYTGV</sequence>
<gene>
    <name evidence="5" type="ORF">BBN63_19665</name>
</gene>
<evidence type="ECO:0000259" key="4">
    <source>
        <dbReference type="PROSITE" id="PS50893"/>
    </source>
</evidence>
<dbReference type="GO" id="GO:0005886">
    <property type="term" value="C:plasma membrane"/>
    <property type="evidence" value="ECO:0007669"/>
    <property type="project" value="TreeGrafter"/>
</dbReference>
<dbReference type="GO" id="GO:0016887">
    <property type="term" value="F:ATP hydrolysis activity"/>
    <property type="evidence" value="ECO:0007669"/>
    <property type="project" value="InterPro"/>
</dbReference>
<dbReference type="PROSITE" id="PS00211">
    <property type="entry name" value="ABC_TRANSPORTER_1"/>
    <property type="match status" value="1"/>
</dbReference>
<accession>A0A1U9R4P9</accession>